<dbReference type="Proteomes" id="UP001501310">
    <property type="component" value="Unassembled WGS sequence"/>
</dbReference>
<reference evidence="2" key="1">
    <citation type="journal article" date="2019" name="Int. J. Syst. Evol. Microbiol.">
        <title>The Global Catalogue of Microorganisms (GCM) 10K type strain sequencing project: providing services to taxonomists for standard genome sequencing and annotation.</title>
        <authorList>
            <consortium name="The Broad Institute Genomics Platform"/>
            <consortium name="The Broad Institute Genome Sequencing Center for Infectious Disease"/>
            <person name="Wu L."/>
            <person name="Ma J."/>
        </authorList>
    </citation>
    <scope>NUCLEOTIDE SEQUENCE [LARGE SCALE GENOMIC DNA]</scope>
    <source>
        <strain evidence="2">JCM 16603</strain>
    </source>
</reference>
<dbReference type="Pfam" id="PF11367">
    <property type="entry name" value="Tail_completion_gp17"/>
    <property type="match status" value="1"/>
</dbReference>
<dbReference type="RefSeq" id="WP_344709809.1">
    <property type="nucleotide sequence ID" value="NZ_BAAAZD010000002.1"/>
</dbReference>
<comment type="caution">
    <text evidence="1">The sequence shown here is derived from an EMBL/GenBank/DDBJ whole genome shotgun (WGS) entry which is preliminary data.</text>
</comment>
<evidence type="ECO:0000313" key="2">
    <source>
        <dbReference type="Proteomes" id="UP001501310"/>
    </source>
</evidence>
<name>A0ABP7S1H8_9SPHN</name>
<evidence type="ECO:0000313" key="1">
    <source>
        <dbReference type="EMBL" id="GAA4005177.1"/>
    </source>
</evidence>
<accession>A0ABP7S1H8</accession>
<evidence type="ECO:0008006" key="3">
    <source>
        <dbReference type="Google" id="ProtNLM"/>
    </source>
</evidence>
<organism evidence="1 2">
    <name type="scientific">Sphingomonas humi</name>
    <dbReference type="NCBI Taxonomy" id="335630"/>
    <lineage>
        <taxon>Bacteria</taxon>
        <taxon>Pseudomonadati</taxon>
        <taxon>Pseudomonadota</taxon>
        <taxon>Alphaproteobacteria</taxon>
        <taxon>Sphingomonadales</taxon>
        <taxon>Sphingomonadaceae</taxon>
        <taxon>Sphingomonas</taxon>
    </lineage>
</organism>
<keyword evidence="2" id="KW-1185">Reference proteome</keyword>
<proteinExistence type="predicted"/>
<dbReference type="InterPro" id="IPR021508">
    <property type="entry name" value="Gp17-like"/>
</dbReference>
<dbReference type="InterPro" id="IPR053745">
    <property type="entry name" value="Viral_Tail_Comp_sf"/>
</dbReference>
<sequence>MGATLELQSAVVAAFDGSQQFAGVYHDVPARAEFPFAVITCSDERDWSCKGRRGREIELQIVLWDDQPSRLLELEDRLESAVQGVKTEVDWKMSTMVIMGKRRTRDPAGPSSCMLQYRARLLSNRGEEE</sequence>
<dbReference type="EMBL" id="BAAAZD010000002">
    <property type="protein sequence ID" value="GAA4005177.1"/>
    <property type="molecule type" value="Genomic_DNA"/>
</dbReference>
<gene>
    <name evidence="1" type="ORF">GCM10022211_16760</name>
</gene>
<protein>
    <recommendedName>
        <fullName evidence="3">DUF3168 domain-containing protein</fullName>
    </recommendedName>
</protein>
<dbReference type="Gene3D" id="3.30.2000.30">
    <property type="match status" value="1"/>
</dbReference>